<gene>
    <name evidence="6" type="ordered locus">Cphamn1_1638</name>
</gene>
<evidence type="ECO:0000256" key="3">
    <source>
        <dbReference type="ARBA" id="ARBA00022801"/>
    </source>
</evidence>
<dbReference type="InterPro" id="IPR000086">
    <property type="entry name" value="NUDIX_hydrolase_dom"/>
</dbReference>
<dbReference type="AlphaFoldDB" id="B3EKD1"/>
<dbReference type="PANTHER" id="PTHR12629:SF0">
    <property type="entry name" value="DIPHOSPHOINOSITOL-POLYPHOSPHATE DIPHOSPHATASE"/>
    <property type="match status" value="1"/>
</dbReference>
<dbReference type="eggNOG" id="COG0494">
    <property type="taxonomic scope" value="Bacteria"/>
</dbReference>
<comment type="cofactor">
    <cofactor evidence="1">
        <name>Mg(2+)</name>
        <dbReference type="ChEBI" id="CHEBI:18420"/>
    </cofactor>
</comment>
<dbReference type="EMBL" id="CP001101">
    <property type="protein sequence ID" value="ACE04558.1"/>
    <property type="molecule type" value="Genomic_DNA"/>
</dbReference>
<dbReference type="Gene3D" id="3.90.79.10">
    <property type="entry name" value="Nucleoside Triphosphate Pyrophosphohydrolase"/>
    <property type="match status" value="1"/>
</dbReference>
<sequence length="138" mass="15689">MSALKPAGFYRQSGVIPLHEGRIVLVTARKSKRWIIPKGVIEKHMSPEDSAAKEAYEEAGVIGSVRKKELGRFSYVKWGGICTVRVYPFYVEKLLDEWEEMHERKRKVVSVGEAIDMVDHDELAGIILAFFAGLKKRK</sequence>
<evidence type="ECO:0000256" key="2">
    <source>
        <dbReference type="ARBA" id="ARBA00022723"/>
    </source>
</evidence>
<keyword evidence="2" id="KW-0479">Metal-binding</keyword>
<keyword evidence="4" id="KW-0460">Magnesium</keyword>
<evidence type="ECO:0000259" key="5">
    <source>
        <dbReference type="PROSITE" id="PS51462"/>
    </source>
</evidence>
<dbReference type="HOGENOM" id="CLU_037162_8_1_10"/>
<dbReference type="SUPFAM" id="SSF55811">
    <property type="entry name" value="Nudix"/>
    <property type="match status" value="1"/>
</dbReference>
<keyword evidence="3 6" id="KW-0378">Hydrolase</keyword>
<dbReference type="STRING" id="331678.Cphamn1_1638"/>
<dbReference type="InterPro" id="IPR015797">
    <property type="entry name" value="NUDIX_hydrolase-like_dom_sf"/>
</dbReference>
<proteinExistence type="predicted"/>
<accession>B3EKD1</accession>
<feature type="domain" description="Nudix hydrolase" evidence="5">
    <location>
        <begin position="8"/>
        <end position="131"/>
    </location>
</feature>
<dbReference type="CDD" id="cd04666">
    <property type="entry name" value="NUDIX_DIPP2_like_Nudt4"/>
    <property type="match status" value="1"/>
</dbReference>
<dbReference type="KEGG" id="cpb:Cphamn1_1638"/>
<evidence type="ECO:0000256" key="1">
    <source>
        <dbReference type="ARBA" id="ARBA00001946"/>
    </source>
</evidence>
<dbReference type="GO" id="GO:0016462">
    <property type="term" value="F:pyrophosphatase activity"/>
    <property type="evidence" value="ECO:0007669"/>
    <property type="project" value="InterPro"/>
</dbReference>
<evidence type="ECO:0000256" key="4">
    <source>
        <dbReference type="ARBA" id="ARBA00022842"/>
    </source>
</evidence>
<protein>
    <submittedName>
        <fullName evidence="6">NUDIX hydrolase</fullName>
    </submittedName>
</protein>
<dbReference type="Pfam" id="PF00293">
    <property type="entry name" value="NUDIX"/>
    <property type="match status" value="1"/>
</dbReference>
<dbReference type="InterPro" id="IPR047198">
    <property type="entry name" value="DDP-like_NUDIX"/>
</dbReference>
<dbReference type="OrthoDB" id="9810154at2"/>
<dbReference type="PANTHER" id="PTHR12629">
    <property type="entry name" value="DIPHOSPHOINOSITOL POLYPHOSPHATE PHOSPHOHYDROLASE"/>
    <property type="match status" value="1"/>
</dbReference>
<dbReference type="PROSITE" id="PS51462">
    <property type="entry name" value="NUDIX"/>
    <property type="match status" value="1"/>
</dbReference>
<dbReference type="GO" id="GO:0005737">
    <property type="term" value="C:cytoplasm"/>
    <property type="evidence" value="ECO:0007669"/>
    <property type="project" value="TreeGrafter"/>
</dbReference>
<name>B3EKD1_CHLPB</name>
<organism evidence="6">
    <name type="scientific">Chlorobium phaeobacteroides (strain BS1)</name>
    <dbReference type="NCBI Taxonomy" id="331678"/>
    <lineage>
        <taxon>Bacteria</taxon>
        <taxon>Pseudomonadati</taxon>
        <taxon>Chlorobiota</taxon>
        <taxon>Chlorobiia</taxon>
        <taxon>Chlorobiales</taxon>
        <taxon>Chlorobiaceae</taxon>
        <taxon>Chlorobium/Pelodictyon group</taxon>
        <taxon>Chlorobium</taxon>
    </lineage>
</organism>
<evidence type="ECO:0000313" key="6">
    <source>
        <dbReference type="EMBL" id="ACE04558.1"/>
    </source>
</evidence>
<dbReference type="GO" id="GO:0046872">
    <property type="term" value="F:metal ion binding"/>
    <property type="evidence" value="ECO:0007669"/>
    <property type="project" value="UniProtKB-KW"/>
</dbReference>
<reference evidence="6" key="1">
    <citation type="submission" date="2008-06" db="EMBL/GenBank/DDBJ databases">
        <title>Complete sequence of Chlorobium phaeobacteroides BS1.</title>
        <authorList>
            <consortium name="US DOE Joint Genome Institute"/>
            <person name="Lucas S."/>
            <person name="Copeland A."/>
            <person name="Lapidus A."/>
            <person name="Glavina del Rio T."/>
            <person name="Dalin E."/>
            <person name="Tice H."/>
            <person name="Bruce D."/>
            <person name="Goodwin L."/>
            <person name="Pitluck S."/>
            <person name="Schmutz J."/>
            <person name="Larimer F."/>
            <person name="Land M."/>
            <person name="Hauser L."/>
            <person name="Kyrpides N."/>
            <person name="Ovchinnikova G."/>
            <person name="Li T."/>
            <person name="Liu Z."/>
            <person name="Zhao F."/>
            <person name="Overmann J."/>
            <person name="Bryant D.A."/>
            <person name="Richardson P."/>
        </authorList>
    </citation>
    <scope>NUCLEOTIDE SEQUENCE [LARGE SCALE GENOMIC DNA]</scope>
    <source>
        <strain evidence="6">BS1</strain>
    </source>
</reference>